<name>A0AA48LYW0_9ZZZZ</name>
<feature type="transmembrane region" description="Helical" evidence="2">
    <location>
        <begin position="38"/>
        <end position="57"/>
    </location>
</feature>
<evidence type="ECO:0000313" key="3">
    <source>
        <dbReference type="EMBL" id="CAJ0865364.1"/>
    </source>
</evidence>
<protein>
    <submittedName>
        <fullName evidence="3">Uncharacterized protein</fullName>
    </submittedName>
</protein>
<evidence type="ECO:0000256" key="1">
    <source>
        <dbReference type="SAM" id="MobiDB-lite"/>
    </source>
</evidence>
<organism evidence="3">
    <name type="scientific">freshwater sediment metagenome</name>
    <dbReference type="NCBI Taxonomy" id="556182"/>
    <lineage>
        <taxon>unclassified sequences</taxon>
        <taxon>metagenomes</taxon>
        <taxon>ecological metagenomes</taxon>
    </lineage>
</organism>
<dbReference type="AlphaFoldDB" id="A0AA48LYW0"/>
<keyword evidence="2" id="KW-0472">Membrane</keyword>
<proteinExistence type="predicted"/>
<feature type="transmembrane region" description="Helical" evidence="2">
    <location>
        <begin position="7"/>
        <end position="26"/>
    </location>
</feature>
<feature type="region of interest" description="Disordered" evidence="1">
    <location>
        <begin position="98"/>
        <end position="123"/>
    </location>
</feature>
<reference evidence="3" key="1">
    <citation type="submission" date="2023-07" db="EMBL/GenBank/DDBJ databases">
        <authorList>
            <person name="Pelsma A.J. K."/>
        </authorList>
    </citation>
    <scope>NUCLEOTIDE SEQUENCE</scope>
</reference>
<accession>A0AA48LYW0</accession>
<sequence>MKPNLSGGGVTIAGLLLAGVGVYAMWTGWDVILLERGWSLFISGAVMLSGGVVTMALGRVIAHMARLAAQPALAVASEKQEAPAQAVAEAVPARPKVDVRPARAEVAPPTAPKSVEARAPEPKPAAVSDLFKAMRKAEAPTEVDRYEAGDSTYVMMSDGSVEVLGPNGRQRYASLAALKADAGLREP</sequence>
<gene>
    <name evidence="3" type="ORF">AMST5_01759</name>
</gene>
<keyword evidence="2" id="KW-0812">Transmembrane</keyword>
<dbReference type="EMBL" id="OY288114">
    <property type="protein sequence ID" value="CAJ0865364.1"/>
    <property type="molecule type" value="Genomic_DNA"/>
</dbReference>
<keyword evidence="2" id="KW-1133">Transmembrane helix</keyword>
<evidence type="ECO:0000256" key="2">
    <source>
        <dbReference type="SAM" id="Phobius"/>
    </source>
</evidence>